<dbReference type="GO" id="GO:0006508">
    <property type="term" value="P:proteolysis"/>
    <property type="evidence" value="ECO:0007669"/>
    <property type="project" value="InterPro"/>
</dbReference>
<dbReference type="STRING" id="70415.A0A5S6Q3B5"/>
<dbReference type="CDD" id="cd09274">
    <property type="entry name" value="RNase_HI_RT_Ty3"/>
    <property type="match status" value="1"/>
</dbReference>
<evidence type="ECO:0000313" key="15">
    <source>
        <dbReference type="Proteomes" id="UP000046395"/>
    </source>
</evidence>
<evidence type="ECO:0000256" key="4">
    <source>
        <dbReference type="ARBA" id="ARBA00022722"/>
    </source>
</evidence>
<dbReference type="InterPro" id="IPR041577">
    <property type="entry name" value="RT_RNaseH_2"/>
</dbReference>
<evidence type="ECO:0000256" key="11">
    <source>
        <dbReference type="ARBA" id="ARBA00023268"/>
    </source>
</evidence>
<dbReference type="InterPro" id="IPR021109">
    <property type="entry name" value="Peptidase_aspartic_dom_sf"/>
</dbReference>
<evidence type="ECO:0000256" key="3">
    <source>
        <dbReference type="ARBA" id="ARBA00022695"/>
    </source>
</evidence>
<dbReference type="EC" id="2.7.7.49" evidence="1"/>
<evidence type="ECO:0000256" key="9">
    <source>
        <dbReference type="ARBA" id="ARBA00022908"/>
    </source>
</evidence>
<keyword evidence="11" id="KW-0511">Multifunctional enzyme</keyword>
<dbReference type="InterPro" id="IPR000477">
    <property type="entry name" value="RT_dom"/>
</dbReference>
<evidence type="ECO:0000259" key="13">
    <source>
        <dbReference type="PROSITE" id="PS50175"/>
    </source>
</evidence>
<dbReference type="Pfam" id="PF17919">
    <property type="entry name" value="RT_RNaseH_2"/>
    <property type="match status" value="1"/>
</dbReference>
<dbReference type="Gene3D" id="1.10.340.70">
    <property type="match status" value="1"/>
</dbReference>
<dbReference type="GO" id="GO:0003964">
    <property type="term" value="F:RNA-directed DNA polymerase activity"/>
    <property type="evidence" value="ECO:0007669"/>
    <property type="project" value="UniProtKB-KW"/>
</dbReference>
<keyword evidence="5" id="KW-0255">Endonuclease</keyword>
<dbReference type="PROSITE" id="PS50175">
    <property type="entry name" value="ASP_PROT_RETROV"/>
    <property type="match status" value="1"/>
</dbReference>
<evidence type="ECO:0000256" key="6">
    <source>
        <dbReference type="ARBA" id="ARBA00022801"/>
    </source>
</evidence>
<evidence type="ECO:0000256" key="7">
    <source>
        <dbReference type="ARBA" id="ARBA00022842"/>
    </source>
</evidence>
<dbReference type="PANTHER" id="PTHR37984:SF5">
    <property type="entry name" value="PROTEIN NYNRIN-LIKE"/>
    <property type="match status" value="1"/>
</dbReference>
<dbReference type="GO" id="GO:0015074">
    <property type="term" value="P:DNA integration"/>
    <property type="evidence" value="ECO:0007669"/>
    <property type="project" value="UniProtKB-KW"/>
</dbReference>
<dbReference type="InterPro" id="IPR036397">
    <property type="entry name" value="RNaseH_sf"/>
</dbReference>
<dbReference type="CDD" id="cd01647">
    <property type="entry name" value="RT_LTR"/>
    <property type="match status" value="1"/>
</dbReference>
<sequence length="1330" mass="151387">MVIFKTVHNFKPPGNFKTVDNFKIMDNFKTAENLKTMDNFKPLANFKTMVKFKPTGNFKTVDNFKTMDNFKTTDNFKTIHNFKIMVNFIREDNFETMDDFKPVDNFNTVGNFKTLVNFKTMVNFKTVHNFKPTENFKTVDNFKIMDNFKTADNFKTVDNFKTLTNFKTMVKFVAELYENILVSKECFGLCLDARIILDIGDPYSMDTPTTADLHLTSALAVKLPPFWPQNAKVWFAQAEAQFALGRITASQTKFYHTIASLNETVAREVEDLLEPQGDHPYEHLKQKLMDRFVPTEEERFRTLTNTSPLGDRRPTQLLREMRHAAAGIVDVESPFFRQLFLHRLPPAVQLVLKAFRSATIDDLARATDNLVAVDSPVNAMTGANDAVDSSDAQQLRQDIADLRRQLTEHFAFTASGSSSFIAFTAYERLLFSSEIRTSLPPTLLLFGKLTRRTLQAVESPAFLYNRQLFFIQDRLSKIKFLVDTGSQVSVLPTQSQLFHQQRLPDSTALLAANGARIAMYGTRRLTVDFGMGSPFKWSFLIASVRYPILGADFLRHFNLLVDVKRQQLINARTRPQASRQPPTPHPSPFSPTHVVHDRGRTVARGGCHRRSYEPLSRNSTPCSGWELFKQPGTWRPCGDYRKLNNITKADRHVFSKLDLVRAYQQIPVHDKHIPKTAVTTPFGLFMDEVTRGLDFCFVYLDDILVANKTEQEHDDHLELLFQRLTQYGVRLNPDKSAYDRSRKKWTSSSVSLRRLTSENCDVSSAPFERLLSSQPDKQVIHFSPELCHAFERVKQALADAVLLTHPAENAPLALVVDASDIAAGAVLQQKVNGQWAPLSFFSQRFQPRETRYSAFEGLQFTIWTDHKPLVQALKRDTGMHCPREVRQLDYITSFTSDIRHIKRKDNAVADALSRVSLNALSFILDSADLKALAAEQETGTDLQRMISSPALRMTKVEVPNLNVTLWCDLSHDRVRPFVPASWRRKVFSILHSPSHPGIRATRRLITQHYIWPSMNRDIAHMVRNCDLCQRTKIQRHTKTPPTVFHIPAHRFDHVHLDLVGPFPQCRGYSYLVTMVDRFTRWPEVVPIKDATTATVARAFLSTWIARFGVPSVVTTDQGKQFHSSFWHELTSLSGVKLAPTTAYHPQSNGLVERLHRQLKCALTAHVRTSRSWLDALPLVLLGLRTAVKEDLRHSSAELVFGSPLRLPGVVFGQTSPCTSVDEHSDELQAFFESVRPVPTRQPRNRGWFVPKQLHTCTHVFLRHDAVRPPLSPTFDGPYKVTARTAKTVTIIHNGKLKTVSIDRVKPAFIDPGSTAPKRHVHFSPTVEFVP</sequence>
<dbReference type="Pfam" id="PF00665">
    <property type="entry name" value="rve"/>
    <property type="match status" value="1"/>
</dbReference>
<dbReference type="Gene3D" id="3.30.420.10">
    <property type="entry name" value="Ribonuclease H-like superfamily/Ribonuclease H"/>
    <property type="match status" value="1"/>
</dbReference>
<dbReference type="InterPro" id="IPR001584">
    <property type="entry name" value="Integrase_cat-core"/>
</dbReference>
<evidence type="ECO:0000256" key="12">
    <source>
        <dbReference type="SAM" id="MobiDB-lite"/>
    </source>
</evidence>
<evidence type="ECO:0000259" key="14">
    <source>
        <dbReference type="PROSITE" id="PS50994"/>
    </source>
</evidence>
<reference evidence="16" key="1">
    <citation type="submission" date="2019-12" db="UniProtKB">
        <authorList>
            <consortium name="WormBaseParasite"/>
        </authorList>
    </citation>
    <scope>IDENTIFICATION</scope>
</reference>
<dbReference type="Gene3D" id="2.40.70.10">
    <property type="entry name" value="Acid Proteases"/>
    <property type="match status" value="1"/>
</dbReference>
<dbReference type="Pfam" id="PF23055">
    <property type="entry name" value="DUF7041"/>
    <property type="match status" value="1"/>
</dbReference>
<dbReference type="InterPro" id="IPR043128">
    <property type="entry name" value="Rev_trsase/Diguanyl_cyclase"/>
</dbReference>
<dbReference type="GO" id="GO:0003723">
    <property type="term" value="F:RNA binding"/>
    <property type="evidence" value="ECO:0007669"/>
    <property type="project" value="UniProtKB-KW"/>
</dbReference>
<dbReference type="PROSITE" id="PS00141">
    <property type="entry name" value="ASP_PROTEASE"/>
    <property type="match status" value="1"/>
</dbReference>
<evidence type="ECO:0000256" key="2">
    <source>
        <dbReference type="ARBA" id="ARBA00022679"/>
    </source>
</evidence>
<dbReference type="InterPro" id="IPR043502">
    <property type="entry name" value="DNA/RNA_pol_sf"/>
</dbReference>
<feature type="domain" description="Integrase catalytic" evidence="14">
    <location>
        <begin position="1043"/>
        <end position="1203"/>
    </location>
</feature>
<dbReference type="Pfam" id="PF00078">
    <property type="entry name" value="RVT_1"/>
    <property type="match status" value="1"/>
</dbReference>
<keyword evidence="3" id="KW-0548">Nucleotidyltransferase</keyword>
<evidence type="ECO:0000313" key="16">
    <source>
        <dbReference type="WBParaSite" id="TMUE_0000001649.1"/>
    </source>
</evidence>
<dbReference type="SUPFAM" id="SSF56672">
    <property type="entry name" value="DNA/RNA polymerases"/>
    <property type="match status" value="1"/>
</dbReference>
<dbReference type="GO" id="GO:0004519">
    <property type="term" value="F:endonuclease activity"/>
    <property type="evidence" value="ECO:0007669"/>
    <property type="project" value="UniProtKB-KW"/>
</dbReference>
<keyword evidence="9" id="KW-0229">DNA integration</keyword>
<dbReference type="InterPro" id="IPR001969">
    <property type="entry name" value="Aspartic_peptidase_AS"/>
</dbReference>
<dbReference type="Gene3D" id="3.30.70.270">
    <property type="match status" value="1"/>
</dbReference>
<dbReference type="Gene3D" id="3.10.10.10">
    <property type="entry name" value="HIV Type 1 Reverse Transcriptase, subunit A, domain 1"/>
    <property type="match status" value="1"/>
</dbReference>
<name>A0A5S6Q3B5_TRIMR</name>
<evidence type="ECO:0000256" key="8">
    <source>
        <dbReference type="ARBA" id="ARBA00022884"/>
    </source>
</evidence>
<accession>A0A5S6Q3B5</accession>
<evidence type="ECO:0000256" key="10">
    <source>
        <dbReference type="ARBA" id="ARBA00022918"/>
    </source>
</evidence>
<dbReference type="Proteomes" id="UP000046395">
    <property type="component" value="Unassembled WGS sequence"/>
</dbReference>
<dbReference type="InterPro" id="IPR041588">
    <property type="entry name" value="Integrase_H2C2"/>
</dbReference>
<dbReference type="SUPFAM" id="SSF53098">
    <property type="entry name" value="Ribonuclease H-like"/>
    <property type="match status" value="1"/>
</dbReference>
<keyword evidence="6" id="KW-0378">Hydrolase</keyword>
<dbReference type="InterPro" id="IPR055469">
    <property type="entry name" value="DUF7041"/>
</dbReference>
<keyword evidence="10" id="KW-0695">RNA-directed DNA polymerase</keyword>
<keyword evidence="7" id="KW-0460">Magnesium</keyword>
<protein>
    <recommendedName>
        <fullName evidence="1">RNA-directed DNA polymerase</fullName>
        <ecNumber evidence="1">2.7.7.49</ecNumber>
    </recommendedName>
</protein>
<evidence type="ECO:0000256" key="1">
    <source>
        <dbReference type="ARBA" id="ARBA00012493"/>
    </source>
</evidence>
<dbReference type="FunFam" id="3.30.420.10:FF:000032">
    <property type="entry name" value="Retrovirus-related Pol polyprotein from transposon 297-like Protein"/>
    <property type="match status" value="1"/>
</dbReference>
<dbReference type="WBParaSite" id="TMUE_0000001649.1">
    <property type="protein sequence ID" value="TMUE_0000001649.1"/>
    <property type="gene ID" value="WBGene00297535"/>
</dbReference>
<dbReference type="PANTHER" id="PTHR37984">
    <property type="entry name" value="PROTEIN CBG26694"/>
    <property type="match status" value="1"/>
</dbReference>
<dbReference type="InterPro" id="IPR050951">
    <property type="entry name" value="Retrovirus_Pol_polyprotein"/>
</dbReference>
<keyword evidence="2" id="KW-0808">Transferase</keyword>
<feature type="domain" description="Peptidase A2" evidence="13">
    <location>
        <begin position="478"/>
        <end position="553"/>
    </location>
</feature>
<keyword evidence="15" id="KW-1185">Reference proteome</keyword>
<dbReference type="SUPFAM" id="SSF50630">
    <property type="entry name" value="Acid proteases"/>
    <property type="match status" value="1"/>
</dbReference>
<feature type="region of interest" description="Disordered" evidence="12">
    <location>
        <begin position="572"/>
        <end position="595"/>
    </location>
</feature>
<dbReference type="GO" id="GO:0004190">
    <property type="term" value="F:aspartic-type endopeptidase activity"/>
    <property type="evidence" value="ECO:0007669"/>
    <property type="project" value="InterPro"/>
</dbReference>
<evidence type="ECO:0000256" key="5">
    <source>
        <dbReference type="ARBA" id="ARBA00022759"/>
    </source>
</evidence>
<keyword evidence="8" id="KW-0694">RNA-binding</keyword>
<dbReference type="InterPro" id="IPR001995">
    <property type="entry name" value="Peptidase_A2_cat"/>
</dbReference>
<keyword evidence="4" id="KW-0540">Nuclease</keyword>
<dbReference type="InterPro" id="IPR012337">
    <property type="entry name" value="RNaseH-like_sf"/>
</dbReference>
<dbReference type="Pfam" id="PF17921">
    <property type="entry name" value="Integrase_H2C2"/>
    <property type="match status" value="1"/>
</dbReference>
<dbReference type="GO" id="GO:0042575">
    <property type="term" value="C:DNA polymerase complex"/>
    <property type="evidence" value="ECO:0007669"/>
    <property type="project" value="UniProtKB-ARBA"/>
</dbReference>
<organism evidence="15 16">
    <name type="scientific">Trichuris muris</name>
    <name type="common">Mouse whipworm</name>
    <dbReference type="NCBI Taxonomy" id="70415"/>
    <lineage>
        <taxon>Eukaryota</taxon>
        <taxon>Metazoa</taxon>
        <taxon>Ecdysozoa</taxon>
        <taxon>Nematoda</taxon>
        <taxon>Enoplea</taxon>
        <taxon>Dorylaimia</taxon>
        <taxon>Trichinellida</taxon>
        <taxon>Trichuridae</taxon>
        <taxon>Trichuris</taxon>
    </lineage>
</organism>
<dbReference type="PROSITE" id="PS50994">
    <property type="entry name" value="INTEGRASE"/>
    <property type="match status" value="1"/>
</dbReference>
<proteinExistence type="predicted"/>